<organism evidence="7 8">
    <name type="scientific">Candidatus Woykebacteria bacterium RBG_13_40_7b</name>
    <dbReference type="NCBI Taxonomy" id="1802594"/>
    <lineage>
        <taxon>Bacteria</taxon>
        <taxon>Candidatus Woykeibacteriota</taxon>
    </lineage>
</organism>
<evidence type="ECO:0000256" key="6">
    <source>
        <dbReference type="SAM" id="MobiDB-lite"/>
    </source>
</evidence>
<dbReference type="InterPro" id="IPR034704">
    <property type="entry name" value="Ribosomal_bL28/bL31-like_sf"/>
</dbReference>
<evidence type="ECO:0000313" key="8">
    <source>
        <dbReference type="Proteomes" id="UP000177103"/>
    </source>
</evidence>
<evidence type="ECO:0000256" key="3">
    <source>
        <dbReference type="ARBA" id="ARBA00023274"/>
    </source>
</evidence>
<evidence type="ECO:0000256" key="2">
    <source>
        <dbReference type="ARBA" id="ARBA00022980"/>
    </source>
</evidence>
<dbReference type="HAMAP" id="MF_00373">
    <property type="entry name" value="Ribosomal_bL28"/>
    <property type="match status" value="1"/>
</dbReference>
<dbReference type="InterPro" id="IPR001383">
    <property type="entry name" value="Ribosomal_bL28_bact-type"/>
</dbReference>
<sequence>MRACERCGKNFQTGNIVSHSNRKIKRKSFPNIHYARIKISSAHKRMRLCTKCLRIVKGASGKKKDQKTKEKIIETPQTLQIPA</sequence>
<dbReference type="AlphaFoldDB" id="A0A1G1WB35"/>
<evidence type="ECO:0000313" key="7">
    <source>
        <dbReference type="EMBL" id="OGY24527.1"/>
    </source>
</evidence>
<dbReference type="PANTHER" id="PTHR39080:SF1">
    <property type="entry name" value="LARGE RIBOSOMAL SUBUNIT PROTEIN BL28A"/>
    <property type="match status" value="1"/>
</dbReference>
<dbReference type="GO" id="GO:0003735">
    <property type="term" value="F:structural constituent of ribosome"/>
    <property type="evidence" value="ECO:0007669"/>
    <property type="project" value="InterPro"/>
</dbReference>
<proteinExistence type="inferred from homology"/>
<name>A0A1G1WB35_9BACT</name>
<feature type="region of interest" description="Disordered" evidence="6">
    <location>
        <begin position="60"/>
        <end position="83"/>
    </location>
</feature>
<dbReference type="InterPro" id="IPR050096">
    <property type="entry name" value="Bacterial_rp_bL28"/>
</dbReference>
<gene>
    <name evidence="5" type="primary">rpmB</name>
    <name evidence="7" type="ORF">A2Y57_01355</name>
</gene>
<dbReference type="GO" id="GO:0006412">
    <property type="term" value="P:translation"/>
    <property type="evidence" value="ECO:0007669"/>
    <property type="project" value="UniProtKB-UniRule"/>
</dbReference>
<dbReference type="GO" id="GO:1990904">
    <property type="term" value="C:ribonucleoprotein complex"/>
    <property type="evidence" value="ECO:0007669"/>
    <property type="project" value="UniProtKB-KW"/>
</dbReference>
<dbReference type="InterPro" id="IPR026569">
    <property type="entry name" value="Ribosomal_bL28"/>
</dbReference>
<comment type="similarity">
    <text evidence="1 5">Belongs to the bacterial ribosomal protein bL28 family.</text>
</comment>
<dbReference type="EMBL" id="MHCQ01000023">
    <property type="protein sequence ID" value="OGY24527.1"/>
    <property type="molecule type" value="Genomic_DNA"/>
</dbReference>
<accession>A0A1G1WB35</accession>
<reference evidence="7 8" key="1">
    <citation type="journal article" date="2016" name="Nat. Commun.">
        <title>Thousands of microbial genomes shed light on interconnected biogeochemical processes in an aquifer system.</title>
        <authorList>
            <person name="Anantharaman K."/>
            <person name="Brown C.T."/>
            <person name="Hug L.A."/>
            <person name="Sharon I."/>
            <person name="Castelle C.J."/>
            <person name="Probst A.J."/>
            <person name="Thomas B.C."/>
            <person name="Singh A."/>
            <person name="Wilkins M.J."/>
            <person name="Karaoz U."/>
            <person name="Brodie E.L."/>
            <person name="Williams K.H."/>
            <person name="Hubbard S.S."/>
            <person name="Banfield J.F."/>
        </authorList>
    </citation>
    <scope>NUCLEOTIDE SEQUENCE [LARGE SCALE GENOMIC DNA]</scope>
</reference>
<keyword evidence="2 5" id="KW-0689">Ribosomal protein</keyword>
<dbReference type="InterPro" id="IPR037147">
    <property type="entry name" value="Ribosomal_bL28_sf"/>
</dbReference>
<evidence type="ECO:0000256" key="4">
    <source>
        <dbReference type="ARBA" id="ARBA00035174"/>
    </source>
</evidence>
<dbReference type="PANTHER" id="PTHR39080">
    <property type="entry name" value="50S RIBOSOMAL PROTEIN L28"/>
    <property type="match status" value="1"/>
</dbReference>
<dbReference type="GO" id="GO:0005840">
    <property type="term" value="C:ribosome"/>
    <property type="evidence" value="ECO:0007669"/>
    <property type="project" value="UniProtKB-KW"/>
</dbReference>
<dbReference type="NCBIfam" id="TIGR00009">
    <property type="entry name" value="L28"/>
    <property type="match status" value="1"/>
</dbReference>
<dbReference type="SUPFAM" id="SSF143800">
    <property type="entry name" value="L28p-like"/>
    <property type="match status" value="1"/>
</dbReference>
<keyword evidence="3 5" id="KW-0687">Ribonucleoprotein</keyword>
<evidence type="ECO:0000256" key="1">
    <source>
        <dbReference type="ARBA" id="ARBA00008760"/>
    </source>
</evidence>
<protein>
    <recommendedName>
        <fullName evidence="4 5">Large ribosomal subunit protein bL28</fullName>
    </recommendedName>
</protein>
<comment type="caution">
    <text evidence="7">The sequence shown here is derived from an EMBL/GenBank/DDBJ whole genome shotgun (WGS) entry which is preliminary data.</text>
</comment>
<dbReference type="Gene3D" id="2.30.170.40">
    <property type="entry name" value="Ribosomal protein L28/L24"/>
    <property type="match status" value="1"/>
</dbReference>
<dbReference type="Proteomes" id="UP000177103">
    <property type="component" value="Unassembled WGS sequence"/>
</dbReference>
<dbReference type="Pfam" id="PF00830">
    <property type="entry name" value="Ribosomal_L28"/>
    <property type="match status" value="1"/>
</dbReference>
<evidence type="ECO:0000256" key="5">
    <source>
        <dbReference type="HAMAP-Rule" id="MF_00373"/>
    </source>
</evidence>